<evidence type="ECO:0000313" key="2">
    <source>
        <dbReference type="Proteomes" id="UP000076532"/>
    </source>
</evidence>
<dbReference type="EMBL" id="KV417542">
    <property type="protein sequence ID" value="KZP22102.1"/>
    <property type="molecule type" value="Genomic_DNA"/>
</dbReference>
<dbReference type="Proteomes" id="UP000076532">
    <property type="component" value="Unassembled WGS sequence"/>
</dbReference>
<protein>
    <submittedName>
        <fullName evidence="1">Uncharacterized protein</fullName>
    </submittedName>
</protein>
<name>A0A166KNU1_9AGAM</name>
<proteinExistence type="predicted"/>
<organism evidence="1 2">
    <name type="scientific">Athelia psychrophila</name>
    <dbReference type="NCBI Taxonomy" id="1759441"/>
    <lineage>
        <taxon>Eukaryota</taxon>
        <taxon>Fungi</taxon>
        <taxon>Dikarya</taxon>
        <taxon>Basidiomycota</taxon>
        <taxon>Agaricomycotina</taxon>
        <taxon>Agaricomycetes</taxon>
        <taxon>Agaricomycetidae</taxon>
        <taxon>Atheliales</taxon>
        <taxon>Atheliaceae</taxon>
        <taxon>Athelia</taxon>
    </lineage>
</organism>
<keyword evidence="2" id="KW-1185">Reference proteome</keyword>
<sequence length="62" mass="6705">MSFGSERSTSSTQKIDIWGLRRLGCFIARYLSGVCHGAEATLPPFPPPVQWYTSSASLEAAA</sequence>
<accession>A0A166KNU1</accession>
<dbReference type="AlphaFoldDB" id="A0A166KNU1"/>
<reference evidence="1 2" key="1">
    <citation type="journal article" date="2016" name="Mol. Biol. Evol.">
        <title>Comparative Genomics of Early-Diverging Mushroom-Forming Fungi Provides Insights into the Origins of Lignocellulose Decay Capabilities.</title>
        <authorList>
            <person name="Nagy L.G."/>
            <person name="Riley R."/>
            <person name="Tritt A."/>
            <person name="Adam C."/>
            <person name="Daum C."/>
            <person name="Floudas D."/>
            <person name="Sun H."/>
            <person name="Yadav J.S."/>
            <person name="Pangilinan J."/>
            <person name="Larsson K.H."/>
            <person name="Matsuura K."/>
            <person name="Barry K."/>
            <person name="Labutti K."/>
            <person name="Kuo R."/>
            <person name="Ohm R.A."/>
            <person name="Bhattacharya S.S."/>
            <person name="Shirouzu T."/>
            <person name="Yoshinaga Y."/>
            <person name="Martin F.M."/>
            <person name="Grigoriev I.V."/>
            <person name="Hibbett D.S."/>
        </authorList>
    </citation>
    <scope>NUCLEOTIDE SEQUENCE [LARGE SCALE GENOMIC DNA]</scope>
    <source>
        <strain evidence="1 2">CBS 109695</strain>
    </source>
</reference>
<evidence type="ECO:0000313" key="1">
    <source>
        <dbReference type="EMBL" id="KZP22102.1"/>
    </source>
</evidence>
<gene>
    <name evidence="1" type="ORF">FIBSPDRAFT_859996</name>
</gene>